<sequence>MTIGLEGLDLKLRALGITSRREYVNNFVYSLNTKARNSTNHNTVDPLRDSVAACEMDEVERGFDAVVKSKNLLKDGLLSLKYSGEEDMEIVQKTLNAGVGEVEKIDEIVEPDQLHREWMMVQKKQNASVRGKKNSRNSIRGEGLNRVTDKDQQVARIVVTDGESGQLGVEDNNIFILPLNRGQHLPQLPNIDDDNMEKVEEKVEKDDSGSHKDNFVVEELQDNAKMVIVD</sequence>
<gene>
    <name evidence="2" type="ORF">K2173_004657</name>
</gene>
<protein>
    <submittedName>
        <fullName evidence="2">Uncharacterized protein</fullName>
    </submittedName>
</protein>
<reference evidence="2 3" key="1">
    <citation type="submission" date="2021-09" db="EMBL/GenBank/DDBJ databases">
        <title>Genomic insights and catalytic innovation underlie evolution of tropane alkaloids biosynthesis.</title>
        <authorList>
            <person name="Wang Y.-J."/>
            <person name="Tian T."/>
            <person name="Huang J.-P."/>
            <person name="Huang S.-X."/>
        </authorList>
    </citation>
    <scope>NUCLEOTIDE SEQUENCE [LARGE SCALE GENOMIC DNA]</scope>
    <source>
        <strain evidence="2">KIB-2018</strain>
        <tissue evidence="2">Leaf</tissue>
    </source>
</reference>
<accession>A0AAV8T6F3</accession>
<dbReference type="Proteomes" id="UP001159364">
    <property type="component" value="Linkage Group LG06"/>
</dbReference>
<comment type="caution">
    <text evidence="2">The sequence shown here is derived from an EMBL/GenBank/DDBJ whole genome shotgun (WGS) entry which is preliminary data.</text>
</comment>
<proteinExistence type="predicted"/>
<evidence type="ECO:0000256" key="1">
    <source>
        <dbReference type="SAM" id="MobiDB-lite"/>
    </source>
</evidence>
<dbReference type="AlphaFoldDB" id="A0AAV8T6F3"/>
<keyword evidence="3" id="KW-1185">Reference proteome</keyword>
<organism evidence="2 3">
    <name type="scientific">Erythroxylum novogranatense</name>
    <dbReference type="NCBI Taxonomy" id="1862640"/>
    <lineage>
        <taxon>Eukaryota</taxon>
        <taxon>Viridiplantae</taxon>
        <taxon>Streptophyta</taxon>
        <taxon>Embryophyta</taxon>
        <taxon>Tracheophyta</taxon>
        <taxon>Spermatophyta</taxon>
        <taxon>Magnoliopsida</taxon>
        <taxon>eudicotyledons</taxon>
        <taxon>Gunneridae</taxon>
        <taxon>Pentapetalae</taxon>
        <taxon>rosids</taxon>
        <taxon>fabids</taxon>
        <taxon>Malpighiales</taxon>
        <taxon>Erythroxylaceae</taxon>
        <taxon>Erythroxylum</taxon>
    </lineage>
</organism>
<name>A0AAV8T6F3_9ROSI</name>
<evidence type="ECO:0000313" key="3">
    <source>
        <dbReference type="Proteomes" id="UP001159364"/>
    </source>
</evidence>
<dbReference type="EMBL" id="JAIWQS010000006">
    <property type="protein sequence ID" value="KAJ8761808.1"/>
    <property type="molecule type" value="Genomic_DNA"/>
</dbReference>
<evidence type="ECO:0000313" key="2">
    <source>
        <dbReference type="EMBL" id="KAJ8761808.1"/>
    </source>
</evidence>
<feature type="region of interest" description="Disordered" evidence="1">
    <location>
        <begin position="124"/>
        <end position="146"/>
    </location>
</feature>